<feature type="compositionally biased region" description="Basic and acidic residues" evidence="1">
    <location>
        <begin position="157"/>
        <end position="172"/>
    </location>
</feature>
<protein>
    <recommendedName>
        <fullName evidence="4">Translation machinery associated TMA7</fullName>
    </recommendedName>
</protein>
<dbReference type="EMBL" id="CP019478">
    <property type="protein sequence ID" value="UQC86470.1"/>
    <property type="molecule type" value="Genomic_DNA"/>
</dbReference>
<gene>
    <name evidence="2" type="ORF">CLUP02_11971</name>
</gene>
<dbReference type="InterPro" id="IPR015157">
    <property type="entry name" value="TMA7"/>
</dbReference>
<reference evidence="2" key="1">
    <citation type="journal article" date="2021" name="Mol. Plant Microbe Interact.">
        <title>Complete Genome Sequence of the Plant-Pathogenic Fungus Colletotrichum lupini.</title>
        <authorList>
            <person name="Baroncelli R."/>
            <person name="Pensec F."/>
            <person name="Da Lio D."/>
            <person name="Boufleur T."/>
            <person name="Vicente I."/>
            <person name="Sarrocco S."/>
            <person name="Picot A."/>
            <person name="Baraldi E."/>
            <person name="Sukno S."/>
            <person name="Thon M."/>
            <person name="Le Floch G."/>
        </authorList>
    </citation>
    <scope>NUCLEOTIDE SEQUENCE</scope>
    <source>
        <strain evidence="2">IMI 504893</strain>
    </source>
</reference>
<evidence type="ECO:0008006" key="4">
    <source>
        <dbReference type="Google" id="ProtNLM"/>
    </source>
</evidence>
<accession>A0A9Q8T0E1</accession>
<proteinExistence type="predicted"/>
<dbReference type="GeneID" id="73345946"/>
<feature type="region of interest" description="Disordered" evidence="1">
    <location>
        <begin position="129"/>
        <end position="194"/>
    </location>
</feature>
<dbReference type="Pfam" id="PF09072">
    <property type="entry name" value="TMA7"/>
    <property type="match status" value="1"/>
</dbReference>
<sequence length="194" mass="21128">MPRKSSVVCVETTRCLPAIKGRQVVVLVVTRHWRRAGEIKVARTTADHTDVELGMFRGCPGSTTLGGAIFTPRPPVSLRRASSSPFDFTTVQYLRLQILPLRLTVHRSSSPKADLQPSFFLDNLAKMGGASREGGKAKPLKAAKKAQKDMDEDDLAFLEKKRAEEKARKEMAAKAGGKGPLNTGTQGIKKSGKK</sequence>
<evidence type="ECO:0000313" key="3">
    <source>
        <dbReference type="Proteomes" id="UP000830671"/>
    </source>
</evidence>
<dbReference type="RefSeq" id="XP_049148081.1">
    <property type="nucleotide sequence ID" value="XM_049290936.1"/>
</dbReference>
<organism evidence="2 3">
    <name type="scientific">Colletotrichum lupini</name>
    <dbReference type="NCBI Taxonomy" id="145971"/>
    <lineage>
        <taxon>Eukaryota</taxon>
        <taxon>Fungi</taxon>
        <taxon>Dikarya</taxon>
        <taxon>Ascomycota</taxon>
        <taxon>Pezizomycotina</taxon>
        <taxon>Sordariomycetes</taxon>
        <taxon>Hypocreomycetidae</taxon>
        <taxon>Glomerellales</taxon>
        <taxon>Glomerellaceae</taxon>
        <taxon>Colletotrichum</taxon>
        <taxon>Colletotrichum acutatum species complex</taxon>
    </lineage>
</organism>
<dbReference type="AlphaFoldDB" id="A0A9Q8T0E1"/>
<name>A0A9Q8T0E1_9PEZI</name>
<dbReference type="KEGG" id="clup:CLUP02_11971"/>
<dbReference type="PANTHER" id="PTHR28632">
    <property type="entry name" value="TRANSLATION MACHINERY-ASSOCIATED PROTEIN 7"/>
    <property type="match status" value="1"/>
</dbReference>
<dbReference type="Proteomes" id="UP000830671">
    <property type="component" value="Chromosome 6"/>
</dbReference>
<evidence type="ECO:0000313" key="2">
    <source>
        <dbReference type="EMBL" id="UQC86470.1"/>
    </source>
</evidence>
<keyword evidence="3" id="KW-1185">Reference proteome</keyword>
<evidence type="ECO:0000256" key="1">
    <source>
        <dbReference type="SAM" id="MobiDB-lite"/>
    </source>
</evidence>